<dbReference type="RefSeq" id="XP_067925491.1">
    <property type="nucleotide sequence ID" value="XM_068062533.1"/>
</dbReference>
<protein>
    <submittedName>
        <fullName evidence="2">Uncharacterized protein</fullName>
    </submittedName>
</protein>
<dbReference type="SUPFAM" id="SSF74877">
    <property type="entry name" value="Major surface antigen p30, SAG1"/>
    <property type="match status" value="1"/>
</dbReference>
<dbReference type="Proteomes" id="UP000221165">
    <property type="component" value="Unassembled WGS sequence"/>
</dbReference>
<comment type="caution">
    <text evidence="2">The sequence shown here is derived from an EMBL/GenBank/DDBJ whole genome shotgun (WGS) entry which is preliminary data.</text>
</comment>
<accession>A0A2C6L547</accession>
<dbReference type="EMBL" id="MIGC01000992">
    <property type="protein sequence ID" value="PHJ23817.1"/>
    <property type="molecule type" value="Genomic_DNA"/>
</dbReference>
<dbReference type="VEuPathDB" id="ToxoDB:CSUI_002331"/>
<feature type="signal peptide" evidence="1">
    <location>
        <begin position="1"/>
        <end position="21"/>
    </location>
</feature>
<evidence type="ECO:0000313" key="2">
    <source>
        <dbReference type="EMBL" id="PHJ23817.1"/>
    </source>
</evidence>
<name>A0A2C6L547_9APIC</name>
<evidence type="ECO:0000313" key="3">
    <source>
        <dbReference type="Proteomes" id="UP000221165"/>
    </source>
</evidence>
<dbReference type="OrthoDB" id="330104at2759"/>
<dbReference type="Gene3D" id="2.60.40.1320">
    <property type="entry name" value="SRS domain"/>
    <property type="match status" value="2"/>
</dbReference>
<dbReference type="AlphaFoldDB" id="A0A2C6L547"/>
<feature type="chain" id="PRO_5013107100" evidence="1">
    <location>
        <begin position="22"/>
        <end position="324"/>
    </location>
</feature>
<keyword evidence="3" id="KW-1185">Reference proteome</keyword>
<sequence>MNLLFVCFSSAVAALAAETSAASVAGADVAVLLERPADLNEGNKQLQADPRRLADGDPQPCSQKFASNTPNVTATFSETKLQASFTCGSPYTQGFIPAFSPDANSVDKCCADANKNAESTIQTVLGVKGKADKTEQKVTVTLEKIPDAKRGQSIYYKCKNSDESDVCVVALKLPPEIGQNDCAIDKVITVPLKQTVSSADFKCVGGKMDLEPFEVSSGKCSNNKKTTNAATVTNVSGVAGEFKVTVDQRPNQTEELCYTCSYDQVPSVENTQTTTTRTCSVIVTVEAAASSTSTVTTTSSAQSIVMTSAALSTLTGLLLTVVFN</sequence>
<dbReference type="InterPro" id="IPR036755">
    <property type="entry name" value="SRS_dom_sf"/>
</dbReference>
<dbReference type="GeneID" id="94425744"/>
<keyword evidence="1" id="KW-0732">Signal</keyword>
<evidence type="ECO:0000256" key="1">
    <source>
        <dbReference type="SAM" id="SignalP"/>
    </source>
</evidence>
<reference evidence="2 3" key="1">
    <citation type="journal article" date="2017" name="Int. J. Parasitol.">
        <title>The genome of the protozoan parasite Cystoisospora suis and a reverse vaccinology approach to identify vaccine candidates.</title>
        <authorList>
            <person name="Palmieri N."/>
            <person name="Shrestha A."/>
            <person name="Ruttkowski B."/>
            <person name="Beck T."/>
            <person name="Vogl C."/>
            <person name="Tomley F."/>
            <person name="Blake D.P."/>
            <person name="Joachim A."/>
        </authorList>
    </citation>
    <scope>NUCLEOTIDE SEQUENCE [LARGE SCALE GENOMIC DNA]</scope>
    <source>
        <strain evidence="2 3">Wien I</strain>
    </source>
</reference>
<organism evidence="2 3">
    <name type="scientific">Cystoisospora suis</name>
    <dbReference type="NCBI Taxonomy" id="483139"/>
    <lineage>
        <taxon>Eukaryota</taxon>
        <taxon>Sar</taxon>
        <taxon>Alveolata</taxon>
        <taxon>Apicomplexa</taxon>
        <taxon>Conoidasida</taxon>
        <taxon>Coccidia</taxon>
        <taxon>Eucoccidiorida</taxon>
        <taxon>Eimeriorina</taxon>
        <taxon>Sarcocystidae</taxon>
        <taxon>Cystoisospora</taxon>
    </lineage>
</organism>
<proteinExistence type="predicted"/>
<gene>
    <name evidence="2" type="ORF">CSUI_002331</name>
</gene>